<dbReference type="AlphaFoldDB" id="A0A846Y1B2"/>
<accession>A0A846Y1B2</accession>
<keyword evidence="2" id="KW-0732">Signal</keyword>
<keyword evidence="4" id="KW-1185">Reference proteome</keyword>
<feature type="chain" id="PRO_5038950661" description="Lipoprotein" evidence="2">
    <location>
        <begin position="22"/>
        <end position="341"/>
    </location>
</feature>
<dbReference type="SUPFAM" id="SSF101898">
    <property type="entry name" value="NHL repeat"/>
    <property type="match status" value="1"/>
</dbReference>
<comment type="caution">
    <text evidence="3">The sequence shown here is derived from an EMBL/GenBank/DDBJ whole genome shotgun (WGS) entry which is preliminary data.</text>
</comment>
<proteinExistence type="predicted"/>
<evidence type="ECO:0000256" key="2">
    <source>
        <dbReference type="SAM" id="SignalP"/>
    </source>
</evidence>
<protein>
    <recommendedName>
        <fullName evidence="5">Lipoprotein</fullName>
    </recommendedName>
</protein>
<dbReference type="Proteomes" id="UP000565711">
    <property type="component" value="Unassembled WGS sequence"/>
</dbReference>
<sequence>MRGNRTAVSAVLAAASAVALLAGCSSSSSDSDATPAAGAPGVAATGPASAARPAGTVTEFGPIGTLLVEPATERVLALDPSGLTLRLVGPDGSSAPRTLTLPAPATGLVAGSPGKVLIPAGREVLRLDIASATFEHIPVDGQARAVARRSDGTLVVGLDGGRVQLLDPAGKPQRTVTGLGTVDELAVAGDAIAALDLGQTKLTELDLERDRPGLSLRAGRGTTHVISDHFGRLLATDTSGGALLVYTVDPLMLRQLFPVGASPYALAYDERSETVWLTLSGSNEVVGFDLSTGIPEEVGRFPTVRQPNSLTIDSRTGDMFVGSATGDGLQRIGADQRKRGQ</sequence>
<dbReference type="Gene3D" id="2.130.10.10">
    <property type="entry name" value="YVTN repeat-like/Quinoprotein amine dehydrogenase"/>
    <property type="match status" value="1"/>
</dbReference>
<evidence type="ECO:0000256" key="1">
    <source>
        <dbReference type="SAM" id="MobiDB-lite"/>
    </source>
</evidence>
<dbReference type="PROSITE" id="PS51257">
    <property type="entry name" value="PROKAR_LIPOPROTEIN"/>
    <property type="match status" value="1"/>
</dbReference>
<evidence type="ECO:0000313" key="3">
    <source>
        <dbReference type="EMBL" id="NKY51832.1"/>
    </source>
</evidence>
<feature type="signal peptide" evidence="2">
    <location>
        <begin position="1"/>
        <end position="21"/>
    </location>
</feature>
<evidence type="ECO:0000313" key="4">
    <source>
        <dbReference type="Proteomes" id="UP000565711"/>
    </source>
</evidence>
<organism evidence="3 4">
    <name type="scientific">Nocardia vermiculata</name>
    <dbReference type="NCBI Taxonomy" id="257274"/>
    <lineage>
        <taxon>Bacteria</taxon>
        <taxon>Bacillati</taxon>
        <taxon>Actinomycetota</taxon>
        <taxon>Actinomycetes</taxon>
        <taxon>Mycobacteriales</taxon>
        <taxon>Nocardiaceae</taxon>
        <taxon>Nocardia</taxon>
    </lineage>
</organism>
<dbReference type="RefSeq" id="WP_067871230.1">
    <property type="nucleotide sequence ID" value="NZ_JAAXOP010000008.1"/>
</dbReference>
<reference evidence="3 4" key="1">
    <citation type="submission" date="2020-04" db="EMBL/GenBank/DDBJ databases">
        <title>MicrobeNet Type strains.</title>
        <authorList>
            <person name="Nicholson A.C."/>
        </authorList>
    </citation>
    <scope>NUCLEOTIDE SEQUENCE [LARGE SCALE GENOMIC DNA]</scope>
    <source>
        <strain evidence="3 4">JCM 12354</strain>
    </source>
</reference>
<evidence type="ECO:0008006" key="5">
    <source>
        <dbReference type="Google" id="ProtNLM"/>
    </source>
</evidence>
<gene>
    <name evidence="3" type="ORF">HGA08_16555</name>
</gene>
<dbReference type="EMBL" id="JAAXOP010000008">
    <property type="protein sequence ID" value="NKY51832.1"/>
    <property type="molecule type" value="Genomic_DNA"/>
</dbReference>
<dbReference type="InterPro" id="IPR015943">
    <property type="entry name" value="WD40/YVTN_repeat-like_dom_sf"/>
</dbReference>
<feature type="region of interest" description="Disordered" evidence="1">
    <location>
        <begin position="29"/>
        <end position="54"/>
    </location>
</feature>
<name>A0A846Y1B2_9NOCA</name>